<dbReference type="SUPFAM" id="SSF53335">
    <property type="entry name" value="S-adenosyl-L-methionine-dependent methyltransferases"/>
    <property type="match status" value="1"/>
</dbReference>
<dbReference type="Gene3D" id="3.40.50.150">
    <property type="entry name" value="Vaccinia Virus protein VP39"/>
    <property type="match status" value="1"/>
</dbReference>
<name>A0A6N7Q123_9BACT</name>
<dbReference type="CDD" id="cd02440">
    <property type="entry name" value="AdoMet_MTases"/>
    <property type="match status" value="1"/>
</dbReference>
<dbReference type="InterPro" id="IPR025714">
    <property type="entry name" value="Methyltranfer_dom"/>
</dbReference>
<reference evidence="2 3" key="1">
    <citation type="submission" date="2019-10" db="EMBL/GenBank/DDBJ databases">
        <title>A soil myxobacterium in the family Polyangiaceae.</title>
        <authorList>
            <person name="Li Y."/>
            <person name="Wang J."/>
        </authorList>
    </citation>
    <scope>NUCLEOTIDE SEQUENCE [LARGE SCALE GENOMIC DNA]</scope>
    <source>
        <strain evidence="2 3">DSM 14734</strain>
    </source>
</reference>
<evidence type="ECO:0000313" key="3">
    <source>
        <dbReference type="Proteomes" id="UP000440224"/>
    </source>
</evidence>
<evidence type="ECO:0000259" key="1">
    <source>
        <dbReference type="Pfam" id="PF13847"/>
    </source>
</evidence>
<feature type="domain" description="Methyltransferase" evidence="1">
    <location>
        <begin position="44"/>
        <end position="150"/>
    </location>
</feature>
<comment type="caution">
    <text evidence="2">The sequence shown here is derived from an EMBL/GenBank/DDBJ whole genome shotgun (WGS) entry which is preliminary data.</text>
</comment>
<protein>
    <submittedName>
        <fullName evidence="2">Methyltransferase domain-containing protein</fullName>
    </submittedName>
</protein>
<keyword evidence="2" id="KW-0808">Transferase</keyword>
<dbReference type="OrthoDB" id="9781225at2"/>
<dbReference type="RefSeq" id="WP_153824761.1">
    <property type="nucleotide sequence ID" value="NZ_WJIE01000023.1"/>
</dbReference>
<gene>
    <name evidence="2" type="ORF">GF068_39705</name>
</gene>
<proteinExistence type="predicted"/>
<keyword evidence="2" id="KW-0489">Methyltransferase</keyword>
<dbReference type="PANTHER" id="PTHR43861">
    <property type="entry name" value="TRANS-ACONITATE 2-METHYLTRANSFERASE-RELATED"/>
    <property type="match status" value="1"/>
</dbReference>
<evidence type="ECO:0000313" key="2">
    <source>
        <dbReference type="EMBL" id="MRG97993.1"/>
    </source>
</evidence>
<dbReference type="AlphaFoldDB" id="A0A6N7Q123"/>
<accession>A0A6N7Q123</accession>
<organism evidence="2 3">
    <name type="scientific">Polyangium spumosum</name>
    <dbReference type="NCBI Taxonomy" id="889282"/>
    <lineage>
        <taxon>Bacteria</taxon>
        <taxon>Pseudomonadati</taxon>
        <taxon>Myxococcota</taxon>
        <taxon>Polyangia</taxon>
        <taxon>Polyangiales</taxon>
        <taxon>Polyangiaceae</taxon>
        <taxon>Polyangium</taxon>
    </lineage>
</organism>
<dbReference type="Pfam" id="PF13847">
    <property type="entry name" value="Methyltransf_31"/>
    <property type="match status" value="1"/>
</dbReference>
<dbReference type="GO" id="GO:0032259">
    <property type="term" value="P:methylation"/>
    <property type="evidence" value="ECO:0007669"/>
    <property type="project" value="UniProtKB-KW"/>
</dbReference>
<dbReference type="EMBL" id="WJIE01000023">
    <property type="protein sequence ID" value="MRG97993.1"/>
    <property type="molecule type" value="Genomic_DNA"/>
</dbReference>
<keyword evidence="3" id="KW-1185">Reference proteome</keyword>
<dbReference type="Proteomes" id="UP000440224">
    <property type="component" value="Unassembled WGS sequence"/>
</dbReference>
<dbReference type="InterPro" id="IPR029063">
    <property type="entry name" value="SAM-dependent_MTases_sf"/>
</dbReference>
<dbReference type="GO" id="GO:0008168">
    <property type="term" value="F:methyltransferase activity"/>
    <property type="evidence" value="ECO:0007669"/>
    <property type="project" value="UniProtKB-KW"/>
</dbReference>
<sequence length="214" mass="23147">MTATTRTNATFWNKAADGYARKPVANPDAFERKIAITRSLMQPDHVVLDIGCGTGSLALRLASSCAHVHGLDLSSEMIRIANGKAAAQRAENVTFHTGPFDEGFTALEEGSLDGICAYSLLHLVEDRDAALARIHHLLRPGGLFVSSTVCLGDTWVPYAPLLRVMRWLGKAPTVKIVSRKTLVREVERAGFVDVTGPDVGAEKIVAFLVAKKPR</sequence>